<feature type="compositionally biased region" description="Basic and acidic residues" evidence="1">
    <location>
        <begin position="13"/>
        <end position="22"/>
    </location>
</feature>
<dbReference type="InterPro" id="IPR003615">
    <property type="entry name" value="HNH_nuc"/>
</dbReference>
<dbReference type="InterPro" id="IPR002711">
    <property type="entry name" value="HNH"/>
</dbReference>
<dbReference type="GO" id="GO:0004519">
    <property type="term" value="F:endonuclease activity"/>
    <property type="evidence" value="ECO:0007669"/>
    <property type="project" value="InterPro"/>
</dbReference>
<dbReference type="GO" id="GO:0003676">
    <property type="term" value="F:nucleic acid binding"/>
    <property type="evidence" value="ECO:0007669"/>
    <property type="project" value="InterPro"/>
</dbReference>
<dbReference type="InterPro" id="IPR052892">
    <property type="entry name" value="NA-targeting_endonuclease"/>
</dbReference>
<name>A0A0F9CWV2_9ZZZZ</name>
<dbReference type="CDD" id="cd00085">
    <property type="entry name" value="HNHc"/>
    <property type="match status" value="1"/>
</dbReference>
<evidence type="ECO:0000313" key="3">
    <source>
        <dbReference type="EMBL" id="KKL53833.1"/>
    </source>
</evidence>
<dbReference type="AlphaFoldDB" id="A0A0F9CWV2"/>
<feature type="domain" description="HNH nuclease" evidence="2">
    <location>
        <begin position="53"/>
        <end position="102"/>
    </location>
</feature>
<feature type="non-terminal residue" evidence="3">
    <location>
        <position position="1"/>
    </location>
</feature>
<reference evidence="3" key="1">
    <citation type="journal article" date="2015" name="Nature">
        <title>Complex archaea that bridge the gap between prokaryotes and eukaryotes.</title>
        <authorList>
            <person name="Spang A."/>
            <person name="Saw J.H."/>
            <person name="Jorgensen S.L."/>
            <person name="Zaremba-Niedzwiedzka K."/>
            <person name="Martijn J."/>
            <person name="Lind A.E."/>
            <person name="van Eijk R."/>
            <person name="Schleper C."/>
            <person name="Guy L."/>
            <person name="Ettema T.J."/>
        </authorList>
    </citation>
    <scope>NUCLEOTIDE SEQUENCE</scope>
</reference>
<organism evidence="3">
    <name type="scientific">marine sediment metagenome</name>
    <dbReference type="NCBI Taxonomy" id="412755"/>
    <lineage>
        <taxon>unclassified sequences</taxon>
        <taxon>metagenomes</taxon>
        <taxon>ecological metagenomes</taxon>
    </lineage>
</organism>
<comment type="caution">
    <text evidence="3">The sequence shown here is derived from an EMBL/GenBank/DDBJ whole genome shotgun (WGS) entry which is preliminary data.</text>
</comment>
<accession>A0A0F9CWV2</accession>
<evidence type="ECO:0000256" key="1">
    <source>
        <dbReference type="SAM" id="MobiDB-lite"/>
    </source>
</evidence>
<proteinExistence type="predicted"/>
<dbReference type="PANTHER" id="PTHR33877">
    <property type="entry name" value="SLL1193 PROTEIN"/>
    <property type="match status" value="1"/>
</dbReference>
<dbReference type="Gene3D" id="1.10.30.50">
    <property type="match status" value="1"/>
</dbReference>
<protein>
    <recommendedName>
        <fullName evidence="2">HNH nuclease domain-containing protein</fullName>
    </recommendedName>
</protein>
<sequence length="116" mass="13272">PEKMQAACRKWRNKGDNRERGRAMSLANKRKNRSHCTQVQIARYRKMGVISEEMLKEVYDYYGKECVYCGKPSTGVDHLIPVSKGGTNDFYNLASCCKPCNSKKYTRPIWVMLGAA</sequence>
<evidence type="ECO:0000259" key="2">
    <source>
        <dbReference type="SMART" id="SM00507"/>
    </source>
</evidence>
<dbReference type="SMART" id="SM00507">
    <property type="entry name" value="HNHc"/>
    <property type="match status" value="1"/>
</dbReference>
<dbReference type="Pfam" id="PF01844">
    <property type="entry name" value="HNH"/>
    <property type="match status" value="1"/>
</dbReference>
<gene>
    <name evidence="3" type="ORF">LCGC14_2271450</name>
</gene>
<dbReference type="GO" id="GO:0008270">
    <property type="term" value="F:zinc ion binding"/>
    <property type="evidence" value="ECO:0007669"/>
    <property type="project" value="InterPro"/>
</dbReference>
<dbReference type="PANTHER" id="PTHR33877:SF2">
    <property type="entry name" value="OS07G0170200 PROTEIN"/>
    <property type="match status" value="1"/>
</dbReference>
<feature type="region of interest" description="Disordered" evidence="1">
    <location>
        <begin position="1"/>
        <end position="29"/>
    </location>
</feature>
<dbReference type="EMBL" id="LAZR01031410">
    <property type="protein sequence ID" value="KKL53833.1"/>
    <property type="molecule type" value="Genomic_DNA"/>
</dbReference>